<comment type="caution">
    <text evidence="9">The sequence shown here is derived from an EMBL/GenBank/DDBJ whole genome shotgun (WGS) entry which is preliminary data.</text>
</comment>
<feature type="transmembrane region" description="Helical" evidence="8">
    <location>
        <begin position="83"/>
        <end position="108"/>
    </location>
</feature>
<feature type="transmembrane region" description="Helical" evidence="8">
    <location>
        <begin position="12"/>
        <end position="30"/>
    </location>
</feature>
<keyword evidence="3" id="KW-0813">Transport</keyword>
<evidence type="ECO:0000313" key="9">
    <source>
        <dbReference type="EMBL" id="MCK6258472.1"/>
    </source>
</evidence>
<evidence type="ECO:0000313" key="10">
    <source>
        <dbReference type="Proteomes" id="UP001139011"/>
    </source>
</evidence>
<accession>A0A9X1XCR5</accession>
<keyword evidence="4" id="KW-0309">Germination</keyword>
<dbReference type="RefSeq" id="WP_248253759.1">
    <property type="nucleotide sequence ID" value="NZ_JAIWJX010000002.1"/>
</dbReference>
<reference evidence="9" key="1">
    <citation type="submission" date="2021-09" db="EMBL/GenBank/DDBJ databases">
        <title>Genome analysis of Fictibacillus sp. KIGAM418 isolated from marine sediment.</title>
        <authorList>
            <person name="Seo M.-J."/>
            <person name="Cho E.-S."/>
            <person name="Hwang C.Y."/>
        </authorList>
    </citation>
    <scope>NUCLEOTIDE SEQUENCE</scope>
    <source>
        <strain evidence="9">KIGAM418</strain>
    </source>
</reference>
<keyword evidence="7 8" id="KW-0472">Membrane</keyword>
<evidence type="ECO:0000256" key="6">
    <source>
        <dbReference type="ARBA" id="ARBA00022989"/>
    </source>
</evidence>
<feature type="transmembrane region" description="Helical" evidence="8">
    <location>
        <begin position="42"/>
        <end position="62"/>
    </location>
</feature>
<proteinExistence type="inferred from homology"/>
<dbReference type="GO" id="GO:0009847">
    <property type="term" value="P:spore germination"/>
    <property type="evidence" value="ECO:0007669"/>
    <property type="project" value="InterPro"/>
</dbReference>
<evidence type="ECO:0000256" key="3">
    <source>
        <dbReference type="ARBA" id="ARBA00022448"/>
    </source>
</evidence>
<evidence type="ECO:0000256" key="1">
    <source>
        <dbReference type="ARBA" id="ARBA00004141"/>
    </source>
</evidence>
<protein>
    <submittedName>
        <fullName evidence="9">Spore germination protein</fullName>
    </submittedName>
</protein>
<feature type="transmembrane region" description="Helical" evidence="8">
    <location>
        <begin position="191"/>
        <end position="208"/>
    </location>
</feature>
<feature type="transmembrane region" description="Helical" evidence="8">
    <location>
        <begin position="270"/>
        <end position="292"/>
    </location>
</feature>
<dbReference type="EMBL" id="JAIWJX010000002">
    <property type="protein sequence ID" value="MCK6258472.1"/>
    <property type="molecule type" value="Genomic_DNA"/>
</dbReference>
<dbReference type="GO" id="GO:0016020">
    <property type="term" value="C:membrane"/>
    <property type="evidence" value="ECO:0007669"/>
    <property type="project" value="UniProtKB-SubCell"/>
</dbReference>
<comment type="similarity">
    <text evidence="2">Belongs to the amino acid-polyamine-organocation (APC) superfamily. Spore germination protein (SGP) (TC 2.A.3.9) family.</text>
</comment>
<keyword evidence="6 8" id="KW-1133">Transmembrane helix</keyword>
<dbReference type="NCBIfam" id="TIGR00912">
    <property type="entry name" value="2A0309"/>
    <property type="match status" value="1"/>
</dbReference>
<name>A0A9X1XCR5_9BACL</name>
<evidence type="ECO:0000256" key="8">
    <source>
        <dbReference type="SAM" id="Phobius"/>
    </source>
</evidence>
<feature type="transmembrane region" description="Helical" evidence="8">
    <location>
        <begin position="304"/>
        <end position="323"/>
    </location>
</feature>
<dbReference type="PANTHER" id="PTHR34975:SF2">
    <property type="entry name" value="SPORE GERMINATION PROTEIN A2"/>
    <property type="match status" value="1"/>
</dbReference>
<evidence type="ECO:0000256" key="4">
    <source>
        <dbReference type="ARBA" id="ARBA00022544"/>
    </source>
</evidence>
<evidence type="ECO:0000256" key="5">
    <source>
        <dbReference type="ARBA" id="ARBA00022692"/>
    </source>
</evidence>
<sequence>MKLRNKDNITSFQLIFFIVQAQVGVGILSMPYTIYTQAGHDSWISVLIGGCIVQILLVLFWYTMKRYPAMTIFEIFDHSAGRWIGGMIKFLYIIFFILIGASILSLFAEMINLWILPLTPRWLLIILMAVIGIYAIRGPVKFLARFFVFVSIMLIIFVLLVIYAFFEVNYLNIFPVGESGFFPILKGTEKAFFSMLGFELFLVIAPYVDSKPIKKLKSISIANLIVTLFYAFLTLICILFFGINEFKLVPQPLLYMIKSFSFKVLERIDLLFLSMWIVSVATSYMAFLFGASRGMMSFSKNIRIILLSLFLLQYPLSFLRSYLRGGMRLESLPIP</sequence>
<dbReference type="InterPro" id="IPR004761">
    <property type="entry name" value="Spore_GerAB"/>
</dbReference>
<dbReference type="Gene3D" id="1.20.1740.10">
    <property type="entry name" value="Amino acid/polyamine transporter I"/>
    <property type="match status" value="1"/>
</dbReference>
<feature type="transmembrane region" description="Helical" evidence="8">
    <location>
        <begin position="114"/>
        <end position="136"/>
    </location>
</feature>
<evidence type="ECO:0000256" key="2">
    <source>
        <dbReference type="ARBA" id="ARBA00007998"/>
    </source>
</evidence>
<comment type="subcellular location">
    <subcellularLocation>
        <location evidence="1">Membrane</location>
        <topology evidence="1">Multi-pass membrane protein</topology>
    </subcellularLocation>
</comment>
<evidence type="ECO:0000256" key="7">
    <source>
        <dbReference type="ARBA" id="ARBA00023136"/>
    </source>
</evidence>
<dbReference type="Pfam" id="PF03845">
    <property type="entry name" value="Spore_permease"/>
    <property type="match status" value="1"/>
</dbReference>
<keyword evidence="5 8" id="KW-0812">Transmembrane</keyword>
<gene>
    <name evidence="9" type="ORF">LCY76_18005</name>
</gene>
<dbReference type="AlphaFoldDB" id="A0A9X1XCR5"/>
<feature type="transmembrane region" description="Helical" evidence="8">
    <location>
        <begin position="220"/>
        <end position="243"/>
    </location>
</feature>
<keyword evidence="10" id="KW-1185">Reference proteome</keyword>
<dbReference type="PANTHER" id="PTHR34975">
    <property type="entry name" value="SPORE GERMINATION PROTEIN A2"/>
    <property type="match status" value="1"/>
</dbReference>
<dbReference type="PIRSF" id="PIRSF006060">
    <property type="entry name" value="AA_transporter"/>
    <property type="match status" value="1"/>
</dbReference>
<dbReference type="Proteomes" id="UP001139011">
    <property type="component" value="Unassembled WGS sequence"/>
</dbReference>
<feature type="transmembrane region" description="Helical" evidence="8">
    <location>
        <begin position="143"/>
        <end position="166"/>
    </location>
</feature>
<organism evidence="9 10">
    <name type="scientific">Fictibacillus marinisediminis</name>
    <dbReference type="NCBI Taxonomy" id="2878389"/>
    <lineage>
        <taxon>Bacteria</taxon>
        <taxon>Bacillati</taxon>
        <taxon>Bacillota</taxon>
        <taxon>Bacilli</taxon>
        <taxon>Bacillales</taxon>
        <taxon>Fictibacillaceae</taxon>
        <taxon>Fictibacillus</taxon>
    </lineage>
</organism>